<dbReference type="EMBL" id="JABBWD010000082">
    <property type="protein sequence ID" value="KAG1768057.1"/>
    <property type="molecule type" value="Genomic_DNA"/>
</dbReference>
<feature type="compositionally biased region" description="Basic residues" evidence="1">
    <location>
        <begin position="698"/>
        <end position="714"/>
    </location>
</feature>
<evidence type="ECO:0000313" key="2">
    <source>
        <dbReference type="EMBL" id="KAG1768057.1"/>
    </source>
</evidence>
<protein>
    <submittedName>
        <fullName evidence="2">Uncharacterized protein</fullName>
    </submittedName>
</protein>
<dbReference type="Proteomes" id="UP000714275">
    <property type="component" value="Unassembled WGS sequence"/>
</dbReference>
<feature type="compositionally biased region" description="Polar residues" evidence="1">
    <location>
        <begin position="99"/>
        <end position="111"/>
    </location>
</feature>
<dbReference type="AlphaFoldDB" id="A0A9P6ZIT5"/>
<feature type="compositionally biased region" description="Polar residues" evidence="1">
    <location>
        <begin position="655"/>
        <end position="665"/>
    </location>
</feature>
<comment type="caution">
    <text evidence="2">The sequence shown here is derived from an EMBL/GenBank/DDBJ whole genome shotgun (WGS) entry which is preliminary data.</text>
</comment>
<accession>A0A9P6ZIT5</accession>
<name>A0A9P6ZIT5_9AGAM</name>
<organism evidence="2 3">
    <name type="scientific">Suillus placidus</name>
    <dbReference type="NCBI Taxonomy" id="48579"/>
    <lineage>
        <taxon>Eukaryota</taxon>
        <taxon>Fungi</taxon>
        <taxon>Dikarya</taxon>
        <taxon>Basidiomycota</taxon>
        <taxon>Agaricomycotina</taxon>
        <taxon>Agaricomycetes</taxon>
        <taxon>Agaricomycetidae</taxon>
        <taxon>Boletales</taxon>
        <taxon>Suillineae</taxon>
        <taxon>Suillaceae</taxon>
        <taxon>Suillus</taxon>
    </lineage>
</organism>
<proteinExistence type="predicted"/>
<sequence length="714" mass="80779">MTAQNRQYNSLSSGRCTDHSAVTYFNSNIDAPHIPTAPVTHRTGVTAHLASNAGSLPRLLKHHSQELFDHHTGTKSMPRRCTRSASPSRARTNQRHGLESNSLRPKSGTSDQTMAHDLWDQWPDGDFERLFTWEEPGGGDKRGSESALIWTQGKKTRRVCLGVITCDEPTFEFGDILHCDNRWNIPKHIRPLTKEAEEQHSLVYDVVGLVFCDPTPKLAHFIARYSPDSKRVYHYDDLSHGGYAQLMKNATVKSHLVGNLHDIPAPKGFSVHGVVYRLRGGSDAQNFFAEYQTAAVERLHHVHVERDLQSPSSIPTVAELAISIQRQHFIVTDAQHSSQKPCRRSARAFARLGKYWYPVRLIQSYGTASLPATTRDRVRWQVVWWRGCKFPSSLGSPPSDVEQGDLVDELWQDQAKRREIRLGEWAHSWDTPREEDLIQNFMSAQASKELDDILRPHIASLQKLLDSPDLNQCGAEAYPVIDYILQSKKNRDGVGAYSIPFCGDISTHEYAKIARWFSENIPGASGQVEKWLGGMPLVHAFTLVVAHRKAGDFKKWVQARNEEWNNSELLKMAWADLMISYPADSFVADVDLECLTTLEARMFEDSEEAGPAGNQQWGLDAGQHHRRWNVYLNIPNEWVLARDYSESELERGPSFSDNSDATSSDELAELVAPSLPDEEEIVPLKRRTSLPTEECAPVKRRRASQRVQRGKTRK</sequence>
<evidence type="ECO:0000256" key="1">
    <source>
        <dbReference type="SAM" id="MobiDB-lite"/>
    </source>
</evidence>
<feature type="region of interest" description="Disordered" evidence="1">
    <location>
        <begin position="649"/>
        <end position="714"/>
    </location>
</feature>
<dbReference type="OrthoDB" id="2685865at2759"/>
<feature type="region of interest" description="Disordered" evidence="1">
    <location>
        <begin position="69"/>
        <end position="111"/>
    </location>
</feature>
<evidence type="ECO:0000313" key="3">
    <source>
        <dbReference type="Proteomes" id="UP000714275"/>
    </source>
</evidence>
<gene>
    <name evidence="2" type="ORF">EV702DRAFT_1254060</name>
</gene>
<reference evidence="2" key="1">
    <citation type="journal article" date="2020" name="New Phytol.">
        <title>Comparative genomics reveals dynamic genome evolution in host specialist ectomycorrhizal fungi.</title>
        <authorList>
            <person name="Lofgren L.A."/>
            <person name="Nguyen N.H."/>
            <person name="Vilgalys R."/>
            <person name="Ruytinx J."/>
            <person name="Liao H.L."/>
            <person name="Branco S."/>
            <person name="Kuo A."/>
            <person name="LaButti K."/>
            <person name="Lipzen A."/>
            <person name="Andreopoulos W."/>
            <person name="Pangilinan J."/>
            <person name="Riley R."/>
            <person name="Hundley H."/>
            <person name="Na H."/>
            <person name="Barry K."/>
            <person name="Grigoriev I.V."/>
            <person name="Stajich J.E."/>
            <person name="Kennedy P.G."/>
        </authorList>
    </citation>
    <scope>NUCLEOTIDE SEQUENCE</scope>
    <source>
        <strain evidence="2">DOB743</strain>
    </source>
</reference>
<keyword evidence="3" id="KW-1185">Reference proteome</keyword>